<proteinExistence type="predicted"/>
<dbReference type="EMBL" id="CAEZTJ010000044">
    <property type="protein sequence ID" value="CAB4565445.1"/>
    <property type="molecule type" value="Genomic_DNA"/>
</dbReference>
<reference evidence="2" key="1">
    <citation type="submission" date="2020-05" db="EMBL/GenBank/DDBJ databases">
        <authorList>
            <person name="Chiriac C."/>
            <person name="Salcher M."/>
            <person name="Ghai R."/>
            <person name="Kavagutti S V."/>
        </authorList>
    </citation>
    <scope>NUCLEOTIDE SEQUENCE</scope>
</reference>
<evidence type="ECO:0000313" key="2">
    <source>
        <dbReference type="EMBL" id="CAB4565445.1"/>
    </source>
</evidence>
<evidence type="ECO:0000256" key="1">
    <source>
        <dbReference type="SAM" id="MobiDB-lite"/>
    </source>
</evidence>
<protein>
    <submittedName>
        <fullName evidence="2">Unannotated protein</fullName>
    </submittedName>
</protein>
<organism evidence="2">
    <name type="scientific">freshwater metagenome</name>
    <dbReference type="NCBI Taxonomy" id="449393"/>
    <lineage>
        <taxon>unclassified sequences</taxon>
        <taxon>metagenomes</taxon>
        <taxon>ecological metagenomes</taxon>
    </lineage>
</organism>
<name>A0A6J6DRD0_9ZZZZ</name>
<sequence length="554" mass="59893">MRRSSLRLILTFLLLVTMTGHHLAYAGRVVDPKTEQLGLLLTENMELTSMTSVLYGRSTRSDLDWRICKSITDSVCTTSTQIMIIQFFALCEKIEDVNCIEEVWARGPDGSKISGIYQRHLPASGNTDFPAEPTMQLPASKGNSFVMKFPSAMHVGKTDDYLVSLRNMTQIEKGAGESATNYRLGVQGLIGGITPFELLTGNYRPITVTEGFGSDGGLRVTPSGDTCFASDTGVCAAIRPFPKDYRFGLSIRLSQRLSGWFHGRITAPIITTSFSGDVYRASIEASPVKVASLDFLTPTQSLSQEIKDMIFNGEEWGVSGNLQGIRITTGLEEDRAQTLLRLFTPHFEDKATRTNQYWTIKTLGDFRNDTVRRCTNSSGDLAGAVSTNALLYSAGPPTFNPDESSLDYKVAAPHFESDGSEASGTYDLLLRSDVARCIYGFTSAPIKATLEVLSNDGSTKIASTTITERNGWLVMSAAGFGFSSPIVRARLTQDAPAPSPSASPTASPVASPTPSTAPAVVTKSTKKSITCIKGTASKKVRAAKPKCPKGWTKS</sequence>
<gene>
    <name evidence="2" type="ORF">UFOPK1650_00433</name>
</gene>
<feature type="compositionally biased region" description="Low complexity" evidence="1">
    <location>
        <begin position="500"/>
        <end position="526"/>
    </location>
</feature>
<dbReference type="AlphaFoldDB" id="A0A6J6DRD0"/>
<accession>A0A6J6DRD0</accession>
<feature type="region of interest" description="Disordered" evidence="1">
    <location>
        <begin position="493"/>
        <end position="526"/>
    </location>
</feature>